<dbReference type="InterPro" id="IPR016024">
    <property type="entry name" value="ARM-type_fold"/>
</dbReference>
<keyword evidence="4 6" id="KW-1133">Transmembrane helix</keyword>
<dbReference type="Pfam" id="PF10193">
    <property type="entry name" value="Telomere_reg-2"/>
    <property type="match status" value="1"/>
</dbReference>
<dbReference type="InterPro" id="IPR020846">
    <property type="entry name" value="MFS_dom"/>
</dbReference>
<evidence type="ECO:0000256" key="4">
    <source>
        <dbReference type="ARBA" id="ARBA00022989"/>
    </source>
</evidence>
<evidence type="ECO:0000256" key="3">
    <source>
        <dbReference type="ARBA" id="ARBA00022692"/>
    </source>
</evidence>
<organism evidence="8 9">
    <name type="scientific">Thraustotheca clavata</name>
    <dbReference type="NCBI Taxonomy" id="74557"/>
    <lineage>
        <taxon>Eukaryota</taxon>
        <taxon>Sar</taxon>
        <taxon>Stramenopiles</taxon>
        <taxon>Oomycota</taxon>
        <taxon>Saprolegniomycetes</taxon>
        <taxon>Saprolegniales</taxon>
        <taxon>Achlyaceae</taxon>
        <taxon>Thraustotheca</taxon>
    </lineage>
</organism>
<reference evidence="8 9" key="1">
    <citation type="journal article" date="2014" name="Genome Biol. Evol.">
        <title>The secreted proteins of Achlya hypogyna and Thraustotheca clavata identify the ancestral oomycete secretome and reveal gene acquisitions by horizontal gene transfer.</title>
        <authorList>
            <person name="Misner I."/>
            <person name="Blouin N."/>
            <person name="Leonard G."/>
            <person name="Richards T.A."/>
            <person name="Lane C.E."/>
        </authorList>
    </citation>
    <scope>NUCLEOTIDE SEQUENCE [LARGE SCALE GENOMIC DNA]</scope>
    <source>
        <strain evidence="8 9">ATCC 34112</strain>
    </source>
</reference>
<dbReference type="Proteomes" id="UP000243217">
    <property type="component" value="Unassembled WGS sequence"/>
</dbReference>
<feature type="domain" description="Major facilitator superfamily (MFS) profile" evidence="7">
    <location>
        <begin position="738"/>
        <end position="1209"/>
    </location>
</feature>
<evidence type="ECO:0000256" key="2">
    <source>
        <dbReference type="ARBA" id="ARBA00022448"/>
    </source>
</evidence>
<dbReference type="GO" id="GO:0016020">
    <property type="term" value="C:membrane"/>
    <property type="evidence" value="ECO:0007669"/>
    <property type="project" value="UniProtKB-SubCell"/>
</dbReference>
<keyword evidence="5 6" id="KW-0472">Membrane</keyword>
<dbReference type="PANTHER" id="PTHR23511">
    <property type="entry name" value="SYNAPTIC VESICLE GLYCOPROTEIN 2"/>
    <property type="match status" value="1"/>
</dbReference>
<evidence type="ECO:0000256" key="6">
    <source>
        <dbReference type="SAM" id="Phobius"/>
    </source>
</evidence>
<proteinExistence type="predicted"/>
<dbReference type="OrthoDB" id="10258062at2759"/>
<feature type="transmembrane region" description="Helical" evidence="6">
    <location>
        <begin position="1183"/>
        <end position="1205"/>
    </location>
</feature>
<name>A0A1V9ZF48_9STRA</name>
<dbReference type="Gene3D" id="1.20.1250.20">
    <property type="entry name" value="MFS general substrate transporter like domains"/>
    <property type="match status" value="1"/>
</dbReference>
<dbReference type="InterPro" id="IPR019337">
    <property type="entry name" value="Telomere_length_regulation_dom"/>
</dbReference>
<dbReference type="PANTHER" id="PTHR23511:SF34">
    <property type="entry name" value="SYNAPTIC VESICLE GLYCOPROTEIN 2"/>
    <property type="match status" value="1"/>
</dbReference>
<dbReference type="SUPFAM" id="SSF103473">
    <property type="entry name" value="MFS general substrate transporter"/>
    <property type="match status" value="1"/>
</dbReference>
<dbReference type="Gene3D" id="1.25.40.720">
    <property type="entry name" value="Telomere length regulation protein 2, C-terminal domain"/>
    <property type="match status" value="1"/>
</dbReference>
<evidence type="ECO:0000259" key="7">
    <source>
        <dbReference type="PROSITE" id="PS50850"/>
    </source>
</evidence>
<evidence type="ECO:0000313" key="8">
    <source>
        <dbReference type="EMBL" id="OQR96613.1"/>
    </source>
</evidence>
<protein>
    <submittedName>
        <fullName evidence="8">Synaptic vesicle glycoprotein</fullName>
    </submittedName>
</protein>
<dbReference type="AlphaFoldDB" id="A0A1V9ZF48"/>
<keyword evidence="3 6" id="KW-0812">Transmembrane</keyword>
<feature type="transmembrane region" description="Helical" evidence="6">
    <location>
        <begin position="944"/>
        <end position="963"/>
    </location>
</feature>
<dbReference type="GO" id="GO:0022857">
    <property type="term" value="F:transmembrane transporter activity"/>
    <property type="evidence" value="ECO:0007669"/>
    <property type="project" value="InterPro"/>
</dbReference>
<sequence>MIQWKEALHAAEEAYDVDAVINLLKNTNIFVVEEYKDMIEHVLVVVVPAWITTSVNESFGNLVPAIESFLSLEAAQARGNIQDLFTVLVDTASKRQLPNTSHEMAVRQLKIFLDNDGIGILYQSIGNQSNMSKKYSIESLVTRLCSLPDIVYNLQLKHTPKEIERQNYYSTLAQAFIDQTERTNCIDLAKVLLPKLVRVGQGKSIVKAWLSACTPPRKHYSWLESIPSTTYESLVIELFRQPRQRLLKSFTFIYLVLETKIQWSELLPKYVRMNAIFQHVVSNKLILHAKSPLPRYAIDNLVTLLVGDGDKIDTTIAKTAEPILSVLDTVIQRWSFGFASVTDALVVGTVAQFIEVSFARLPSLYSNAKNVLENMNWIGPLCKGVNDHLNQSLNASRQWGMHVAVALSKIISPESPIQCEESELPILETIDEDSIPDIRTLRIEKTNKINEEMDPDEIVDSDNEYLENIDAISEISLEAYDLSDDEENDTKAEKPMIYLLEALEGLQQDEDRDKSELALKSLPVIIRRHPYDIFDMARELCQALTRLDDSFQTPHFDTLRNESLTGLVLEAPKQSLPTLAAQVFDTEKIFQVKLDTLNVISSAVGQLKDKTLLGLYFYPLFGPLRSQVVEGSLHSLDHVLMAHIFRTLASVLEASGRHGPQTILMAKHFLELIWSQRMHEIPSVRRQVLYGLSRVILVLPTFAWKEEVARLNLESSLVPYLGQIQQWDPDDGCRSAAKLLLSSINSPAINLDDAMLIPVDAELVDINEEVEAIGCGYFHRRMVVILGLGNAADAVEILAIGYILAVYDDPITAWESSCLTAAVFAGMLFGGLLGGVMGDAYGRRPIVLINLAINSISALLSAAAPNIMWLIIFRTFAGVGVGGIVSCLFALCVEHLPPSAHGRYVTILCCFWMIGSIITAAAAWLMLGKTLGGEKILPTTWRHFAAFAGAPAGLSFVLTYFFVPESPRFLISKGNVDKATNILHSILKLHKETRRPRLKAQEYVKFDGPSTSSVYQRFMALWSTYSLRRISIFLFIVSFAMSFGSYGISTWITSLFKTIGLSNPYANAFLYAGANLPGNLFSFTMVDRLGGSRLLMLSLALSALSALLFALDREHKPGMVVFCACLFNACMTSSWNSFGVVSTNAYPLDVRIMGMSMVSCVGRLGAITAQFVNGYLMAPPPNIALLLATTATVLTIGAIAVKFVVGHLPVTSSTKSQIAH</sequence>
<dbReference type="Pfam" id="PF00083">
    <property type="entry name" value="Sugar_tr"/>
    <property type="match status" value="1"/>
</dbReference>
<dbReference type="SUPFAM" id="SSF48371">
    <property type="entry name" value="ARM repeat"/>
    <property type="match status" value="1"/>
</dbReference>
<evidence type="ECO:0000256" key="5">
    <source>
        <dbReference type="ARBA" id="ARBA00023136"/>
    </source>
</evidence>
<feature type="transmembrane region" description="Helical" evidence="6">
    <location>
        <begin position="1117"/>
        <end position="1138"/>
    </location>
</feature>
<dbReference type="EMBL" id="JNBS01001960">
    <property type="protein sequence ID" value="OQR96613.1"/>
    <property type="molecule type" value="Genomic_DNA"/>
</dbReference>
<feature type="transmembrane region" description="Helical" evidence="6">
    <location>
        <begin position="904"/>
        <end position="924"/>
    </location>
</feature>
<dbReference type="InterPro" id="IPR005828">
    <property type="entry name" value="MFS_sugar_transport-like"/>
</dbReference>
<comment type="caution">
    <text evidence="8">The sequence shown here is derived from an EMBL/GenBank/DDBJ whole genome shotgun (WGS) entry which is preliminary data.</text>
</comment>
<accession>A0A1V9ZF48</accession>
<feature type="transmembrane region" description="Helical" evidence="6">
    <location>
        <begin position="811"/>
        <end position="834"/>
    </location>
</feature>
<feature type="transmembrane region" description="Helical" evidence="6">
    <location>
        <begin position="1094"/>
        <end position="1111"/>
    </location>
</feature>
<dbReference type="InterPro" id="IPR038528">
    <property type="entry name" value="TEL2_C_sf"/>
</dbReference>
<dbReference type="PROSITE" id="PS50850">
    <property type="entry name" value="MFS"/>
    <property type="match status" value="1"/>
</dbReference>
<feature type="transmembrane region" description="Helical" evidence="6">
    <location>
        <begin position="846"/>
        <end position="865"/>
    </location>
</feature>
<dbReference type="CDD" id="cd17316">
    <property type="entry name" value="MFS_SV2_like"/>
    <property type="match status" value="1"/>
</dbReference>
<comment type="subcellular location">
    <subcellularLocation>
        <location evidence="1">Membrane</location>
        <topology evidence="1">Multi-pass membrane protein</topology>
    </subcellularLocation>
</comment>
<feature type="transmembrane region" description="Helical" evidence="6">
    <location>
        <begin position="1032"/>
        <end position="1052"/>
    </location>
</feature>
<gene>
    <name evidence="8" type="ORF">THRCLA_07226</name>
</gene>
<keyword evidence="9" id="KW-1185">Reference proteome</keyword>
<dbReference type="InterPro" id="IPR036259">
    <property type="entry name" value="MFS_trans_sf"/>
</dbReference>
<feature type="transmembrane region" description="Helical" evidence="6">
    <location>
        <begin position="871"/>
        <end position="892"/>
    </location>
</feature>
<evidence type="ECO:0000313" key="9">
    <source>
        <dbReference type="Proteomes" id="UP000243217"/>
    </source>
</evidence>
<evidence type="ECO:0000256" key="1">
    <source>
        <dbReference type="ARBA" id="ARBA00004141"/>
    </source>
</evidence>
<keyword evidence="2" id="KW-0813">Transport</keyword>